<sequence length="118" mass="13488">MKNSFPFQAAPTHLTNPSRRFSIQVPVGEVEGYYNLFTKHGYGGNGPSWVEHICFILEEKDSAILDHLEFDEEADTFLVYADSEETVSRFMISVLPVFGSLKSLNQYFEHVDSDKFTE</sequence>
<gene>
    <name evidence="1" type="ORF">MUN86_12315</name>
</gene>
<accession>A0ABY4G0H5</accession>
<dbReference type="Pfam" id="PF15595">
    <property type="entry name" value="Imm51"/>
    <property type="match status" value="1"/>
</dbReference>
<proteinExistence type="predicted"/>
<reference evidence="1" key="1">
    <citation type="submission" date="2022-04" db="EMBL/GenBank/DDBJ databases">
        <title>Hymenobacter sp. isolated from the air.</title>
        <authorList>
            <person name="Won M."/>
            <person name="Lee C.-M."/>
            <person name="Woen H.-Y."/>
            <person name="Kwon S.-W."/>
        </authorList>
    </citation>
    <scope>NUCLEOTIDE SEQUENCE</scope>
    <source>
        <strain evidence="1">5420S-77</strain>
    </source>
</reference>
<evidence type="ECO:0000313" key="2">
    <source>
        <dbReference type="Proteomes" id="UP000830401"/>
    </source>
</evidence>
<organism evidence="1 2">
    <name type="scientific">Hymenobacter volaticus</name>
    <dbReference type="NCBI Taxonomy" id="2932254"/>
    <lineage>
        <taxon>Bacteria</taxon>
        <taxon>Pseudomonadati</taxon>
        <taxon>Bacteroidota</taxon>
        <taxon>Cytophagia</taxon>
        <taxon>Cytophagales</taxon>
        <taxon>Hymenobacteraceae</taxon>
        <taxon>Hymenobacter</taxon>
    </lineage>
</organism>
<keyword evidence="2" id="KW-1185">Reference proteome</keyword>
<dbReference type="RefSeq" id="WP_245118158.1">
    <property type="nucleotide sequence ID" value="NZ_CP095061.1"/>
</dbReference>
<dbReference type="InterPro" id="IPR028956">
    <property type="entry name" value="Imm51"/>
</dbReference>
<dbReference type="Proteomes" id="UP000830401">
    <property type="component" value="Chromosome"/>
</dbReference>
<dbReference type="EMBL" id="CP095061">
    <property type="protein sequence ID" value="UOQ64375.1"/>
    <property type="molecule type" value="Genomic_DNA"/>
</dbReference>
<evidence type="ECO:0000313" key="1">
    <source>
        <dbReference type="EMBL" id="UOQ64375.1"/>
    </source>
</evidence>
<name>A0ABY4G0H5_9BACT</name>
<protein>
    <submittedName>
        <fullName evidence="1">Immunity 51 family protein</fullName>
    </submittedName>
</protein>